<evidence type="ECO:0000313" key="2">
    <source>
        <dbReference type="Proteomes" id="UP000789342"/>
    </source>
</evidence>
<protein>
    <submittedName>
        <fullName evidence="1">3945_t:CDS:1</fullName>
    </submittedName>
</protein>
<evidence type="ECO:0000313" key="1">
    <source>
        <dbReference type="EMBL" id="CAG8652275.1"/>
    </source>
</evidence>
<proteinExistence type="predicted"/>
<dbReference type="AlphaFoldDB" id="A0A9N9DTE7"/>
<feature type="non-terminal residue" evidence="1">
    <location>
        <position position="211"/>
    </location>
</feature>
<organism evidence="1 2">
    <name type="scientific">Acaulospora morrowiae</name>
    <dbReference type="NCBI Taxonomy" id="94023"/>
    <lineage>
        <taxon>Eukaryota</taxon>
        <taxon>Fungi</taxon>
        <taxon>Fungi incertae sedis</taxon>
        <taxon>Mucoromycota</taxon>
        <taxon>Glomeromycotina</taxon>
        <taxon>Glomeromycetes</taxon>
        <taxon>Diversisporales</taxon>
        <taxon>Acaulosporaceae</taxon>
        <taxon>Acaulospora</taxon>
    </lineage>
</organism>
<sequence>WILKTFGANADTTKACFDDILKTRVSINEQLIQDLNSELPPNGWTKCSYKLQLIFGRFSAIAMESTTTYYLNVEDSNNQETNDQNAEGQHEESSVNITLPIDCNYTTSKSDHKILESDEQDDELFVWFEVLSNLNVHLMISSDGKLATYEFKQHLRAFMDKIDASQFKNNKRRPFDLVADQSRKKQRNKAIKRLEEFTDSEFKKKLTSLAV</sequence>
<dbReference type="EMBL" id="CAJVPV010010530">
    <property type="protein sequence ID" value="CAG8652275.1"/>
    <property type="molecule type" value="Genomic_DNA"/>
</dbReference>
<dbReference type="Proteomes" id="UP000789342">
    <property type="component" value="Unassembled WGS sequence"/>
</dbReference>
<name>A0A9N9DTE7_9GLOM</name>
<keyword evidence="2" id="KW-1185">Reference proteome</keyword>
<comment type="caution">
    <text evidence="1">The sequence shown here is derived from an EMBL/GenBank/DDBJ whole genome shotgun (WGS) entry which is preliminary data.</text>
</comment>
<gene>
    <name evidence="1" type="ORF">AMORRO_LOCUS10021</name>
</gene>
<reference evidence="1" key="1">
    <citation type="submission" date="2021-06" db="EMBL/GenBank/DDBJ databases">
        <authorList>
            <person name="Kallberg Y."/>
            <person name="Tangrot J."/>
            <person name="Rosling A."/>
        </authorList>
    </citation>
    <scope>NUCLEOTIDE SEQUENCE</scope>
    <source>
        <strain evidence="1">CL551</strain>
    </source>
</reference>
<accession>A0A9N9DTE7</accession>